<dbReference type="AlphaFoldDB" id="A0A1V2L1J8"/>
<accession>A0A1V2L1J8</accession>
<dbReference type="PANTHER" id="PTHR22767:SF2">
    <property type="entry name" value="N(ALPHA)-ACETYLTRANSFERASE 15_16, ISOFORM A"/>
    <property type="match status" value="1"/>
</dbReference>
<gene>
    <name evidence="3" type="ORF">BON22_4287</name>
</gene>
<keyword evidence="1" id="KW-0677">Repeat</keyword>
<keyword evidence="4" id="KW-1185">Reference proteome</keyword>
<dbReference type="VEuPathDB" id="FungiDB:BON22_4287"/>
<name>A0A1V2L1J8_CYBFA</name>
<sequence>MSRRKAQPIVMNKEDGFFREAVSLYESKQYKKSLKLCDQVLKKNGNHVEALSLKALVLYFLKEPKESELYVKKAQDRNSSSPFVFHILGILRRNQLRYADAAKLFKASLDNGSQNNVIWRDLSTMETQERDYRALVHSRHQYLNSALGFRANWTSLAVAYHLFGDYNAAERTLHKFEELAKDKISEAEMYEHSELQLYKNEMIGAQDVERALKDLGTLDTFDKLAELEMEADYLMKLDRKNDAQKVYRQLLKRNPDNVKYYHLLEKALGTTKKSEKYRDQLYAKLVKFYPRSDPPRYIPLTFTTGDLFKERAKDYILSQLKRGVPATFTNVKPLYKDSTKVAIIEEIVEDFYASEAKTVSPLCWVWTTYFLAQHYLHLSNLNKARDLIEAAVKHTPTLVELYILKARIYKHLGDLSGAAEIMNEGRLIDLQDRFINSKCVKYYMRANNIEEAVKVVSLFTKNDNAANGVKDLHMMQASWFIIDSAESYARLYEEASAKGDTDEATKFAGLALKRFYGIVKVFEEYWHDQVDFHTFCMRKGTVRAYVDMLKWEDKVFASPVYCRAVEGAAKIYFKLDAEQATAPAEDEEGITHKDFKKAKKEKAAKQKALDAEKPNVLAYADDSDVFGETLIGDLTKFDELFFQHLWKQDQDKIITNEIQYQLQFKLKKIALAVAALARLKKQTNDSYVYIPAHVLELKYKTDAGITKMLAEKGIEKNFDVDFEKIEEFIDKYCSTETFEGVQGLAAVAKLQLSEIDNDGLKQKILEAAKALEPLQQFSVLSQL</sequence>
<keyword evidence="2" id="KW-0802">TPR repeat</keyword>
<comment type="caution">
    <text evidence="3">The sequence shown here is derived from an EMBL/GenBank/DDBJ whole genome shotgun (WGS) entry which is preliminary data.</text>
</comment>
<dbReference type="Gene3D" id="1.25.40.1010">
    <property type="match status" value="1"/>
</dbReference>
<evidence type="ECO:0000256" key="2">
    <source>
        <dbReference type="ARBA" id="ARBA00022803"/>
    </source>
</evidence>
<evidence type="ECO:0000313" key="3">
    <source>
        <dbReference type="EMBL" id="ONH65762.1"/>
    </source>
</evidence>
<dbReference type="GO" id="GO:0031415">
    <property type="term" value="C:NatA complex"/>
    <property type="evidence" value="ECO:0007669"/>
    <property type="project" value="TreeGrafter"/>
</dbReference>
<dbReference type="Proteomes" id="UP000189513">
    <property type="component" value="Unassembled WGS sequence"/>
</dbReference>
<protein>
    <submittedName>
        <fullName evidence="3">N-terminal acetyltransferase A complex subunit NAT1</fullName>
    </submittedName>
</protein>
<evidence type="ECO:0000256" key="1">
    <source>
        <dbReference type="ARBA" id="ARBA00022737"/>
    </source>
</evidence>
<proteinExistence type="predicted"/>
<dbReference type="Gene3D" id="1.25.40.1040">
    <property type="match status" value="1"/>
</dbReference>
<organism evidence="3 4">
    <name type="scientific">Cyberlindnera fabianii</name>
    <name type="common">Yeast</name>
    <name type="synonym">Hansenula fabianii</name>
    <dbReference type="NCBI Taxonomy" id="36022"/>
    <lineage>
        <taxon>Eukaryota</taxon>
        <taxon>Fungi</taxon>
        <taxon>Dikarya</taxon>
        <taxon>Ascomycota</taxon>
        <taxon>Saccharomycotina</taxon>
        <taxon>Saccharomycetes</taxon>
        <taxon>Phaffomycetales</taxon>
        <taxon>Phaffomycetaceae</taxon>
        <taxon>Cyberlindnera</taxon>
    </lineage>
</organism>
<dbReference type="PIRSF" id="PIRSF000422">
    <property type="entry name" value="N-terminal-AcTrfase-A_aux_su"/>
    <property type="match status" value="1"/>
</dbReference>
<dbReference type="SUPFAM" id="SSF48452">
    <property type="entry name" value="TPR-like"/>
    <property type="match status" value="2"/>
</dbReference>
<dbReference type="GO" id="GO:0016740">
    <property type="term" value="F:transferase activity"/>
    <property type="evidence" value="ECO:0007669"/>
    <property type="project" value="UniProtKB-KW"/>
</dbReference>
<dbReference type="OMA" id="HTAINYD"/>
<dbReference type="InterPro" id="IPR019734">
    <property type="entry name" value="TPR_rpt"/>
</dbReference>
<evidence type="ECO:0000313" key="4">
    <source>
        <dbReference type="Proteomes" id="UP000189513"/>
    </source>
</evidence>
<dbReference type="Pfam" id="PF12569">
    <property type="entry name" value="NatA_aux_su"/>
    <property type="match status" value="1"/>
</dbReference>
<dbReference type="SMART" id="SM00028">
    <property type="entry name" value="TPR"/>
    <property type="match status" value="6"/>
</dbReference>
<dbReference type="InterPro" id="IPR021183">
    <property type="entry name" value="NatA_aux_su"/>
</dbReference>
<dbReference type="PANTHER" id="PTHR22767">
    <property type="entry name" value="N-TERMINAL ACETYLTRANSFERASE-RELATED"/>
    <property type="match status" value="1"/>
</dbReference>
<dbReference type="InterPro" id="IPR011990">
    <property type="entry name" value="TPR-like_helical_dom_sf"/>
</dbReference>
<reference evidence="4" key="1">
    <citation type="journal article" date="2017" name="Genome Announc.">
        <title>Genome sequences of Cyberlindnera fabianii 65, Pichia kudriavzevii 129, and Saccharomyces cerevisiae 131 isolated from fermented masau fruits in Zimbabwe.</title>
        <authorList>
            <person name="van Rijswijck I.M.H."/>
            <person name="Derks M.F.L."/>
            <person name="Abee T."/>
            <person name="de Ridder D."/>
            <person name="Smid E.J."/>
        </authorList>
    </citation>
    <scope>NUCLEOTIDE SEQUENCE [LARGE SCALE GENOMIC DNA]</scope>
    <source>
        <strain evidence="4">65</strain>
    </source>
</reference>
<keyword evidence="3" id="KW-0808">Transferase</keyword>
<dbReference type="STRING" id="36022.A0A1V2L1J8"/>
<dbReference type="EMBL" id="MPUK01000009">
    <property type="protein sequence ID" value="ONH65762.1"/>
    <property type="molecule type" value="Genomic_DNA"/>
</dbReference>